<sequence>MKLIVKYFIQELVKEKGDFLKRIAVGLCCFAGVASIGKFQLSLFNQCIHHSPRFIVWGYPQGKSD</sequence>
<dbReference type="AlphaFoldDB" id="A0A5S3WMF0"/>
<evidence type="ECO:0000313" key="2">
    <source>
        <dbReference type="Proteomes" id="UP000310249"/>
    </source>
</evidence>
<comment type="caution">
    <text evidence="1">The sequence shown here is derived from an EMBL/GenBank/DDBJ whole genome shotgun (WGS) entry which is preliminary data.</text>
</comment>
<organism evidence="1 2">
    <name type="scientific">Pseudoalteromonas rubra</name>
    <dbReference type="NCBI Taxonomy" id="43658"/>
    <lineage>
        <taxon>Bacteria</taxon>
        <taxon>Pseudomonadati</taxon>
        <taxon>Pseudomonadota</taxon>
        <taxon>Gammaproteobacteria</taxon>
        <taxon>Alteromonadales</taxon>
        <taxon>Pseudoalteromonadaceae</taxon>
        <taxon>Pseudoalteromonas</taxon>
    </lineage>
</organism>
<gene>
    <name evidence="1" type="ORF">CWB99_10350</name>
</gene>
<accession>A0A5S3WMF0</accession>
<reference evidence="1 2" key="1">
    <citation type="submission" date="2018-01" db="EMBL/GenBank/DDBJ databases">
        <authorList>
            <person name="Paulsen S."/>
            <person name="Gram L.K."/>
        </authorList>
    </citation>
    <scope>NUCLEOTIDE SEQUENCE [LARGE SCALE GENOMIC DNA]</scope>
    <source>
        <strain evidence="1 2">S2676</strain>
    </source>
</reference>
<evidence type="ECO:0000313" key="1">
    <source>
        <dbReference type="EMBL" id="TMP29160.1"/>
    </source>
</evidence>
<reference evidence="2" key="2">
    <citation type="submission" date="2019-06" db="EMBL/GenBank/DDBJ databases">
        <title>Co-occurence of chitin degradation, pigmentation and bioactivity in marine Pseudoalteromonas.</title>
        <authorList>
            <person name="Sonnenschein E.C."/>
            <person name="Bech P.K."/>
        </authorList>
    </citation>
    <scope>NUCLEOTIDE SEQUENCE [LARGE SCALE GENOMIC DNA]</scope>
    <source>
        <strain evidence="2">S2676</strain>
    </source>
</reference>
<dbReference type="Proteomes" id="UP000310249">
    <property type="component" value="Unassembled WGS sequence"/>
</dbReference>
<name>A0A5S3WMF0_9GAMM</name>
<protein>
    <submittedName>
        <fullName evidence="1">Uncharacterized protein</fullName>
    </submittedName>
</protein>
<dbReference type="EMBL" id="PNCI01000019">
    <property type="protein sequence ID" value="TMP29160.1"/>
    <property type="molecule type" value="Genomic_DNA"/>
</dbReference>
<proteinExistence type="predicted"/>